<dbReference type="PANTHER" id="PTHR42648">
    <property type="entry name" value="TRANSPOSASE, PUTATIVE-RELATED"/>
    <property type="match status" value="1"/>
</dbReference>
<accession>A0A6P8LQE1</accession>
<keyword evidence="4" id="KW-1185">Reference proteome</keyword>
<dbReference type="Pfam" id="PF25597">
    <property type="entry name" value="SH3_retrovirus"/>
    <property type="match status" value="1"/>
</dbReference>
<dbReference type="Proteomes" id="UP000515180">
    <property type="component" value="Unplaced"/>
</dbReference>
<dbReference type="AlphaFoldDB" id="A0A6P8LQE1"/>
<dbReference type="RefSeq" id="XP_033176984.1">
    <property type="nucleotide sequence ID" value="XM_033321093.1"/>
</dbReference>
<feature type="compositionally biased region" description="Basic and acidic residues" evidence="1">
    <location>
        <begin position="344"/>
        <end position="368"/>
    </location>
</feature>
<evidence type="ECO:0000313" key="5">
    <source>
        <dbReference type="RefSeq" id="XP_033176984.1"/>
    </source>
</evidence>
<dbReference type="InterPro" id="IPR012337">
    <property type="entry name" value="RNaseH-like_sf"/>
</dbReference>
<dbReference type="InterPro" id="IPR025724">
    <property type="entry name" value="GAG-pre-integrase_dom"/>
</dbReference>
<organism evidence="4 5">
    <name type="scientific">Bombus impatiens</name>
    <name type="common">Bumblebee</name>
    <dbReference type="NCBI Taxonomy" id="132113"/>
    <lineage>
        <taxon>Eukaryota</taxon>
        <taxon>Metazoa</taxon>
        <taxon>Ecdysozoa</taxon>
        <taxon>Arthropoda</taxon>
        <taxon>Hexapoda</taxon>
        <taxon>Insecta</taxon>
        <taxon>Pterygota</taxon>
        <taxon>Neoptera</taxon>
        <taxon>Endopterygota</taxon>
        <taxon>Hymenoptera</taxon>
        <taxon>Apocrita</taxon>
        <taxon>Aculeata</taxon>
        <taxon>Apoidea</taxon>
        <taxon>Anthophila</taxon>
        <taxon>Apidae</taxon>
        <taxon>Bombus</taxon>
        <taxon>Pyrobombus</taxon>
    </lineage>
</organism>
<dbReference type="PANTHER" id="PTHR42648:SF24">
    <property type="entry name" value="INTEGRASE CATALYTIC DOMAIN-CONTAINING PROTEIN"/>
    <property type="match status" value="1"/>
</dbReference>
<dbReference type="Gene3D" id="3.30.420.10">
    <property type="entry name" value="Ribonuclease H-like superfamily/Ribonuclease H"/>
    <property type="match status" value="1"/>
</dbReference>
<evidence type="ECO:0000256" key="1">
    <source>
        <dbReference type="SAM" id="MobiDB-lite"/>
    </source>
</evidence>
<evidence type="ECO:0000259" key="2">
    <source>
        <dbReference type="Pfam" id="PF13976"/>
    </source>
</evidence>
<feature type="domain" description="Retroviral polymerase SH3-like" evidence="3">
    <location>
        <begin position="291"/>
        <end position="338"/>
    </location>
</feature>
<dbReference type="GO" id="GO:0003676">
    <property type="term" value="F:nucleic acid binding"/>
    <property type="evidence" value="ECO:0007669"/>
    <property type="project" value="InterPro"/>
</dbReference>
<feature type="region of interest" description="Disordered" evidence="1">
    <location>
        <begin position="344"/>
        <end position="371"/>
    </location>
</feature>
<dbReference type="InterPro" id="IPR039537">
    <property type="entry name" value="Retrotran_Ty1/copia-like"/>
</dbReference>
<reference evidence="5" key="1">
    <citation type="submission" date="2025-08" db="UniProtKB">
        <authorList>
            <consortium name="RefSeq"/>
        </authorList>
    </citation>
    <scope>IDENTIFICATION</scope>
</reference>
<protein>
    <submittedName>
        <fullName evidence="5">Uncharacterized protein LOC117151740</fullName>
    </submittedName>
</protein>
<evidence type="ECO:0000259" key="3">
    <source>
        <dbReference type="Pfam" id="PF25597"/>
    </source>
</evidence>
<dbReference type="GeneID" id="117151740"/>
<evidence type="ECO:0000313" key="4">
    <source>
        <dbReference type="Proteomes" id="UP000515180"/>
    </source>
</evidence>
<dbReference type="Pfam" id="PF13976">
    <property type="entry name" value="gag_pre-integrs"/>
    <property type="match status" value="1"/>
</dbReference>
<dbReference type="InterPro" id="IPR036397">
    <property type="entry name" value="RNaseH_sf"/>
</dbReference>
<proteinExistence type="predicted"/>
<feature type="domain" description="GAG-pre-integrase" evidence="2">
    <location>
        <begin position="88"/>
        <end position="156"/>
    </location>
</feature>
<dbReference type="SUPFAM" id="SSF53098">
    <property type="entry name" value="Ribonuclease H-like"/>
    <property type="match status" value="1"/>
</dbReference>
<dbReference type="OrthoDB" id="7607323at2759"/>
<name>A0A6P8LQE1_BOMIM</name>
<gene>
    <name evidence="5" type="primary">LOC117151740</name>
</gene>
<sequence length="379" mass="43956">MTASRNCFNSFNPDEKSFVLLADEVEVVQVKDKGSDIKVPIDKDTKLSSKLLSVNKLANDDYKVSFENDCCRIIKDGVVKVFAKASSNLYLLPTIESACTIKEKEHDESCQHTWHKRFGHRNIDAIKQLENGLVPGIKTRDCGIREICECCMKGKMTKKPFPKESLRGRVIFWVSYIRIIYLMKTKDGTTKCVKGFVQLMKNQLNKIPKVIRSDRRKEYVSNNLRSYLHNAGIKIQYTAGYSLQKYWGEAIHTANLQNILSTKHTGKTPYESWYSELPDVKNLRSFGTMEYVHIPQECRRKIDEKAEKLRFVEYSEESKAHRLLNTTTDKLKKTEEITIRKLLKKKDEPKDKDKENKVTSKDIPDSEPRPVNWLIKTMF</sequence>
<dbReference type="InterPro" id="IPR057670">
    <property type="entry name" value="SH3_retrovirus"/>
</dbReference>